<dbReference type="GO" id="GO:0006400">
    <property type="term" value="P:tRNA modification"/>
    <property type="evidence" value="ECO:0007669"/>
    <property type="project" value="TreeGrafter"/>
</dbReference>
<dbReference type="STRING" id="981085.W9R9E2"/>
<dbReference type="GO" id="GO:0005524">
    <property type="term" value="F:ATP binding"/>
    <property type="evidence" value="ECO:0007669"/>
    <property type="project" value="UniProtKB-KW"/>
</dbReference>
<keyword evidence="3" id="KW-0203">Cytokinin biosynthesis</keyword>
<evidence type="ECO:0000256" key="4">
    <source>
        <dbReference type="ARBA" id="ARBA00022741"/>
    </source>
</evidence>
<evidence type="ECO:0000256" key="7">
    <source>
        <dbReference type="ARBA" id="ARBA00052386"/>
    </source>
</evidence>
<evidence type="ECO:0000256" key="5">
    <source>
        <dbReference type="ARBA" id="ARBA00022840"/>
    </source>
</evidence>
<dbReference type="InterPro" id="IPR027417">
    <property type="entry name" value="P-loop_NTPase"/>
</dbReference>
<dbReference type="EMBL" id="KE344760">
    <property type="protein sequence ID" value="EXB77502.1"/>
    <property type="molecule type" value="Genomic_DNA"/>
</dbReference>
<comment type="similarity">
    <text evidence="1">Belongs to the IPP transferase family.</text>
</comment>
<name>W9R9E2_9ROSA</name>
<accession>W9R9E2</accession>
<dbReference type="GO" id="GO:0009691">
    <property type="term" value="P:cytokinin biosynthetic process"/>
    <property type="evidence" value="ECO:0007669"/>
    <property type="project" value="UniProtKB-KW"/>
</dbReference>
<dbReference type="GO" id="GO:0052622">
    <property type="term" value="F:ATP/ADP dimethylallyltransferase activity"/>
    <property type="evidence" value="ECO:0007669"/>
    <property type="project" value="UniProtKB-EC"/>
</dbReference>
<evidence type="ECO:0000256" key="6">
    <source>
        <dbReference type="ARBA" id="ARBA00051744"/>
    </source>
</evidence>
<keyword evidence="5" id="KW-0067">ATP-binding</keyword>
<dbReference type="eggNOG" id="KOG1384">
    <property type="taxonomic scope" value="Eukaryota"/>
</dbReference>
<evidence type="ECO:0000256" key="3">
    <source>
        <dbReference type="ARBA" id="ARBA00022712"/>
    </source>
</evidence>
<dbReference type="GO" id="GO:0005739">
    <property type="term" value="C:mitochondrion"/>
    <property type="evidence" value="ECO:0007669"/>
    <property type="project" value="TreeGrafter"/>
</dbReference>
<comment type="catalytic activity">
    <reaction evidence="7">
        <text>dimethylallyl diphosphate + ADP = N(6)-(dimethylallyl)adenosine 5'-diphosphate + diphosphate</text>
        <dbReference type="Rhea" id="RHEA:36327"/>
        <dbReference type="ChEBI" id="CHEBI:33019"/>
        <dbReference type="ChEBI" id="CHEBI:57623"/>
        <dbReference type="ChEBI" id="CHEBI:73533"/>
        <dbReference type="ChEBI" id="CHEBI:456216"/>
        <dbReference type="EC" id="2.5.1.112"/>
    </reaction>
</comment>
<dbReference type="EC" id="2.5.1.112" evidence="8"/>
<evidence type="ECO:0000256" key="2">
    <source>
        <dbReference type="ARBA" id="ARBA00022679"/>
    </source>
</evidence>
<keyword evidence="4" id="KW-0547">Nucleotide-binding</keyword>
<dbReference type="GO" id="GO:0009824">
    <property type="term" value="F:AMP dimethylallyltransferase activity"/>
    <property type="evidence" value="ECO:0007669"/>
    <property type="project" value="TreeGrafter"/>
</dbReference>
<dbReference type="Gene3D" id="3.40.50.300">
    <property type="entry name" value="P-loop containing nucleotide triphosphate hydrolases"/>
    <property type="match status" value="1"/>
</dbReference>
<evidence type="ECO:0000313" key="10">
    <source>
        <dbReference type="Proteomes" id="UP000030645"/>
    </source>
</evidence>
<dbReference type="Proteomes" id="UP000030645">
    <property type="component" value="Unassembled WGS sequence"/>
</dbReference>
<evidence type="ECO:0000313" key="9">
    <source>
        <dbReference type="EMBL" id="EXB77502.1"/>
    </source>
</evidence>
<dbReference type="GO" id="GO:0052381">
    <property type="term" value="F:tRNA dimethylallyltransferase activity"/>
    <property type="evidence" value="ECO:0007669"/>
    <property type="project" value="TreeGrafter"/>
</dbReference>
<reference evidence="10" key="1">
    <citation type="submission" date="2013-01" db="EMBL/GenBank/DDBJ databases">
        <title>Draft Genome Sequence of a Mulberry Tree, Morus notabilis C.K. Schneid.</title>
        <authorList>
            <person name="He N."/>
            <person name="Zhao S."/>
        </authorList>
    </citation>
    <scope>NUCLEOTIDE SEQUENCE</scope>
</reference>
<dbReference type="PANTHER" id="PTHR11088:SF86">
    <property type="entry name" value="ADENYLATE ISOPENTENYLTRANSFERASE 4-RELATED"/>
    <property type="match status" value="1"/>
</dbReference>
<dbReference type="Pfam" id="PF01715">
    <property type="entry name" value="IPPT"/>
    <property type="match status" value="2"/>
</dbReference>
<dbReference type="Gene3D" id="1.10.287.890">
    <property type="entry name" value="Crystal structure of tRNA isopentenylpyrophosphate transferase (bh2366) domain"/>
    <property type="match status" value="1"/>
</dbReference>
<dbReference type="InterPro" id="IPR039657">
    <property type="entry name" value="Dimethylallyltransferase"/>
</dbReference>
<dbReference type="SUPFAM" id="SSF52540">
    <property type="entry name" value="P-loop containing nucleoside triphosphate hydrolases"/>
    <property type="match status" value="1"/>
</dbReference>
<organism evidence="9 10">
    <name type="scientific">Morus notabilis</name>
    <dbReference type="NCBI Taxonomy" id="981085"/>
    <lineage>
        <taxon>Eukaryota</taxon>
        <taxon>Viridiplantae</taxon>
        <taxon>Streptophyta</taxon>
        <taxon>Embryophyta</taxon>
        <taxon>Tracheophyta</taxon>
        <taxon>Spermatophyta</taxon>
        <taxon>Magnoliopsida</taxon>
        <taxon>eudicotyledons</taxon>
        <taxon>Gunneridae</taxon>
        <taxon>Pentapetalae</taxon>
        <taxon>rosids</taxon>
        <taxon>fabids</taxon>
        <taxon>Rosales</taxon>
        <taxon>Moraceae</taxon>
        <taxon>Moreae</taxon>
        <taxon>Morus</taxon>
    </lineage>
</organism>
<dbReference type="PANTHER" id="PTHR11088">
    <property type="entry name" value="TRNA DIMETHYLALLYLTRANSFERASE"/>
    <property type="match status" value="1"/>
</dbReference>
<evidence type="ECO:0000256" key="8">
    <source>
        <dbReference type="ARBA" id="ARBA00066838"/>
    </source>
</evidence>
<keyword evidence="10" id="KW-1185">Reference proteome</keyword>
<evidence type="ECO:0000256" key="1">
    <source>
        <dbReference type="ARBA" id="ARBA00005842"/>
    </source>
</evidence>
<comment type="catalytic activity">
    <reaction evidence="6">
        <text>dimethylallyl diphosphate + ATP = N(6)-(dimethylallyl)adenosine 5'-triphosphate + diphosphate</text>
        <dbReference type="Rhea" id="RHEA:36331"/>
        <dbReference type="ChEBI" id="CHEBI:30616"/>
        <dbReference type="ChEBI" id="CHEBI:33019"/>
        <dbReference type="ChEBI" id="CHEBI:57623"/>
        <dbReference type="ChEBI" id="CHEBI:73532"/>
        <dbReference type="EC" id="2.5.1.112"/>
    </reaction>
</comment>
<gene>
    <name evidence="9" type="ORF">L484_015427</name>
</gene>
<dbReference type="FunFam" id="1.10.287.890:FF:000003">
    <property type="entry name" value="Adenylate isopentenyltransferase"/>
    <property type="match status" value="1"/>
</dbReference>
<keyword evidence="2 9" id="KW-0808">Transferase</keyword>
<proteinExistence type="inferred from homology"/>
<dbReference type="AlphaFoldDB" id="W9R9E2"/>
<sequence>MKVALAATLGEDSFGNRAQVKQKMYKGGQSLRVVEENKKSTALVVISGDDSTNAQGAKSTQIERDMRLVLRFVTSAVQAQLIIKRHQGRRLIVVPSMSPDLLPIRSNCHFHCYCPPSINVYKFRYSFNPSFPATTSGPRDRWARMEFSSSAARRHRHHPKDKLLVIMGATGTGKSRLSVELATHFNGEIINSDKMQVYKGLDTTTNKIPLDDRLGVPHHLLGEVDSEAHGELTRSEFRSLAGKAVSEITARRKLPVLAGGSNSFIHALLVDRFDPEYDVFDERSDQPADSSKVLLRYNCCFLWVDVSLRVLEDYLVKRVDDMLNSGMFDELAEFYDPEEDHGPANWTGLRKAIGVPEFDRYFERCTPGEKGEWDRVRREAYEVAVREIKANTCQLAKRQIGKILRLKGLGWDLRRLDATEAFRAVMTSDSGKRCSEIWERQVLEPSVKIVKRFLDE</sequence>
<protein>
    <recommendedName>
        <fullName evidence="8">adenylate dimethylallyltransferase (ADP/ATP-dependent)</fullName>
        <ecNumber evidence="8">2.5.1.112</ecNumber>
    </recommendedName>
</protein>